<dbReference type="EMBL" id="JAVXUO010000862">
    <property type="protein sequence ID" value="KAK2988484.1"/>
    <property type="molecule type" value="Genomic_DNA"/>
</dbReference>
<organism evidence="1 2">
    <name type="scientific">Escallonia rubra</name>
    <dbReference type="NCBI Taxonomy" id="112253"/>
    <lineage>
        <taxon>Eukaryota</taxon>
        <taxon>Viridiplantae</taxon>
        <taxon>Streptophyta</taxon>
        <taxon>Embryophyta</taxon>
        <taxon>Tracheophyta</taxon>
        <taxon>Spermatophyta</taxon>
        <taxon>Magnoliopsida</taxon>
        <taxon>eudicotyledons</taxon>
        <taxon>Gunneridae</taxon>
        <taxon>Pentapetalae</taxon>
        <taxon>asterids</taxon>
        <taxon>campanulids</taxon>
        <taxon>Escalloniales</taxon>
        <taxon>Escalloniaceae</taxon>
        <taxon>Escallonia</taxon>
    </lineage>
</organism>
<protein>
    <submittedName>
        <fullName evidence="1">Uncharacterized protein</fullName>
    </submittedName>
</protein>
<proteinExistence type="predicted"/>
<reference evidence="1" key="1">
    <citation type="submission" date="2022-12" db="EMBL/GenBank/DDBJ databases">
        <title>Draft genome assemblies for two species of Escallonia (Escalloniales).</title>
        <authorList>
            <person name="Chanderbali A."/>
            <person name="Dervinis C."/>
            <person name="Anghel I."/>
            <person name="Soltis D."/>
            <person name="Soltis P."/>
            <person name="Zapata F."/>
        </authorList>
    </citation>
    <scope>NUCLEOTIDE SEQUENCE</scope>
    <source>
        <strain evidence="1">UCBG92.1500</strain>
        <tissue evidence="1">Leaf</tissue>
    </source>
</reference>
<name>A0AA88UKF5_9ASTE</name>
<gene>
    <name evidence="1" type="ORF">RJ640_007417</name>
</gene>
<sequence>MCGGGCSDGCSASGYCGGAVGRCHRSWRFVIVTVTVGSSSSPPFIAIDGCGDNLMMHYAHSFGWSDAIYGSHVLLKDWCSQEKKIWLELELGTQ</sequence>
<dbReference type="AlphaFoldDB" id="A0AA88UKF5"/>
<accession>A0AA88UKF5</accession>
<evidence type="ECO:0000313" key="2">
    <source>
        <dbReference type="Proteomes" id="UP001187471"/>
    </source>
</evidence>
<comment type="caution">
    <text evidence="1">The sequence shown here is derived from an EMBL/GenBank/DDBJ whole genome shotgun (WGS) entry which is preliminary data.</text>
</comment>
<dbReference type="Proteomes" id="UP001187471">
    <property type="component" value="Unassembled WGS sequence"/>
</dbReference>
<keyword evidence="2" id="KW-1185">Reference proteome</keyword>
<evidence type="ECO:0000313" key="1">
    <source>
        <dbReference type="EMBL" id="KAK2988484.1"/>
    </source>
</evidence>